<dbReference type="Gene3D" id="3.40.50.720">
    <property type="entry name" value="NAD(P)-binding Rossmann-like Domain"/>
    <property type="match status" value="1"/>
</dbReference>
<evidence type="ECO:0000313" key="3">
    <source>
        <dbReference type="Proteomes" id="UP000199403"/>
    </source>
</evidence>
<feature type="domain" description="NAD(P)-binding" evidence="1">
    <location>
        <begin position="9"/>
        <end position="194"/>
    </location>
</feature>
<dbReference type="STRING" id="1416801.SAMN05192553_102851"/>
<reference evidence="3" key="1">
    <citation type="submission" date="2016-10" db="EMBL/GenBank/DDBJ databases">
        <authorList>
            <person name="Varghese N."/>
            <person name="Submissions S."/>
        </authorList>
    </citation>
    <scope>NUCLEOTIDE SEQUENCE [LARGE SCALE GENOMIC DNA]</scope>
    <source>
        <strain evidence="3">IBRC-M 10761</strain>
    </source>
</reference>
<accession>A0A1H6WTX7</accession>
<dbReference type="Proteomes" id="UP000199403">
    <property type="component" value="Unassembled WGS sequence"/>
</dbReference>
<protein>
    <submittedName>
        <fullName evidence="2">Uncharacterized conserved protein YbjT, contains NAD(P)-binding and DUF2867 domains</fullName>
    </submittedName>
</protein>
<dbReference type="EMBL" id="FNZH01000002">
    <property type="protein sequence ID" value="SEJ19376.1"/>
    <property type="molecule type" value="Genomic_DNA"/>
</dbReference>
<dbReference type="GO" id="GO:0044877">
    <property type="term" value="F:protein-containing complex binding"/>
    <property type="evidence" value="ECO:0007669"/>
    <property type="project" value="TreeGrafter"/>
</dbReference>
<dbReference type="PANTHER" id="PTHR12126">
    <property type="entry name" value="NADH-UBIQUINONE OXIDOREDUCTASE 39 KDA SUBUNIT-RELATED"/>
    <property type="match status" value="1"/>
</dbReference>
<sequence>MIGKIILAGASGYLGGFIAKELKRQGRPLLAFGRNAQKLRQLGLEEKEIERVEVTNSTTFPRLKGPIDAVISTVGITRQKDGLSYMDVDYQANIHLLDFALRHRARKFIYLSVLHGDQMRKLKITEAKERFVDVLKASGMNYTIVRPNGFYSDMKDFLAMARSGRIFLFGDGEHKLNPIHGLDLARVVVDLIDSNQQEVEVGGPDILTQNEIAALALQAMHKEGSIIHLPDWLRKSAIGILRACTASRIYGPIEFFLTMAAKDNIAPRYGIHRLETFFREESDRIEEK</sequence>
<proteinExistence type="predicted"/>
<evidence type="ECO:0000259" key="1">
    <source>
        <dbReference type="Pfam" id="PF13460"/>
    </source>
</evidence>
<name>A0A1H6WTX7_9BACT</name>
<evidence type="ECO:0000313" key="2">
    <source>
        <dbReference type="EMBL" id="SEJ19376.1"/>
    </source>
</evidence>
<dbReference type="InterPro" id="IPR036291">
    <property type="entry name" value="NAD(P)-bd_dom_sf"/>
</dbReference>
<dbReference type="PANTHER" id="PTHR12126:SF11">
    <property type="entry name" value="NADH DEHYDROGENASE [UBIQUINONE] 1 ALPHA SUBCOMPLEX SUBUNIT 9, MITOCHONDRIAL"/>
    <property type="match status" value="1"/>
</dbReference>
<dbReference type="CDD" id="cd05243">
    <property type="entry name" value="SDR_a5"/>
    <property type="match status" value="1"/>
</dbReference>
<keyword evidence="3" id="KW-1185">Reference proteome</keyword>
<dbReference type="Pfam" id="PF13460">
    <property type="entry name" value="NAD_binding_10"/>
    <property type="match status" value="1"/>
</dbReference>
<gene>
    <name evidence="2" type="ORF">SAMN05192553_102851</name>
</gene>
<dbReference type="AlphaFoldDB" id="A0A1H6WTX7"/>
<dbReference type="InterPro" id="IPR016040">
    <property type="entry name" value="NAD(P)-bd_dom"/>
</dbReference>
<organism evidence="2 3">
    <name type="scientific">Cyclobacterium xiamenense</name>
    <dbReference type="NCBI Taxonomy" id="1297121"/>
    <lineage>
        <taxon>Bacteria</taxon>
        <taxon>Pseudomonadati</taxon>
        <taxon>Bacteroidota</taxon>
        <taxon>Cytophagia</taxon>
        <taxon>Cytophagales</taxon>
        <taxon>Cyclobacteriaceae</taxon>
        <taxon>Cyclobacterium</taxon>
    </lineage>
</organism>
<dbReference type="InterPro" id="IPR051207">
    <property type="entry name" value="ComplexI_NDUFA9_subunit"/>
</dbReference>
<dbReference type="RefSeq" id="WP_244891124.1">
    <property type="nucleotide sequence ID" value="NZ_FNZH01000002.1"/>
</dbReference>
<dbReference type="SUPFAM" id="SSF51735">
    <property type="entry name" value="NAD(P)-binding Rossmann-fold domains"/>
    <property type="match status" value="1"/>
</dbReference>